<gene>
    <name evidence="2" type="ORF">NDU88_009317</name>
</gene>
<comment type="caution">
    <text evidence="2">The sequence shown here is derived from an EMBL/GenBank/DDBJ whole genome shotgun (WGS) entry which is preliminary data.</text>
</comment>
<keyword evidence="3" id="KW-1185">Reference proteome</keyword>
<dbReference type="EMBL" id="JANPWB010000011">
    <property type="protein sequence ID" value="KAJ1130973.1"/>
    <property type="molecule type" value="Genomic_DNA"/>
</dbReference>
<reference evidence="2" key="1">
    <citation type="journal article" date="2022" name="bioRxiv">
        <title>Sequencing and chromosome-scale assembly of the giantPleurodeles waltlgenome.</title>
        <authorList>
            <person name="Brown T."/>
            <person name="Elewa A."/>
            <person name="Iarovenko S."/>
            <person name="Subramanian E."/>
            <person name="Araus A.J."/>
            <person name="Petzold A."/>
            <person name="Susuki M."/>
            <person name="Suzuki K.-i.T."/>
            <person name="Hayashi T."/>
            <person name="Toyoda A."/>
            <person name="Oliveira C."/>
            <person name="Osipova E."/>
            <person name="Leigh N.D."/>
            <person name="Simon A."/>
            <person name="Yun M.H."/>
        </authorList>
    </citation>
    <scope>NUCLEOTIDE SEQUENCE</scope>
    <source>
        <strain evidence="2">20211129_DDA</strain>
        <tissue evidence="2">Liver</tissue>
    </source>
</reference>
<evidence type="ECO:0000313" key="3">
    <source>
        <dbReference type="Proteomes" id="UP001066276"/>
    </source>
</evidence>
<dbReference type="AlphaFoldDB" id="A0AAV7PRV7"/>
<feature type="region of interest" description="Disordered" evidence="1">
    <location>
        <begin position="1"/>
        <end position="102"/>
    </location>
</feature>
<evidence type="ECO:0000313" key="2">
    <source>
        <dbReference type="EMBL" id="KAJ1130973.1"/>
    </source>
</evidence>
<evidence type="ECO:0000256" key="1">
    <source>
        <dbReference type="SAM" id="MobiDB-lite"/>
    </source>
</evidence>
<name>A0AAV7PRV7_PLEWA</name>
<sequence length="123" mass="13655">MVGGNRSHINTNNKLLPTGIRGRSRPHKRLGGWTQGVNAGTVREPEEEGDRDTSSGREREQNITANWMEKGRGEQWSSEAQLESEAEGVPWHTGSGEEKADANTWYDANWDTTPEMLVHPATA</sequence>
<dbReference type="Proteomes" id="UP001066276">
    <property type="component" value="Chromosome 7"/>
</dbReference>
<organism evidence="2 3">
    <name type="scientific">Pleurodeles waltl</name>
    <name type="common">Iberian ribbed newt</name>
    <dbReference type="NCBI Taxonomy" id="8319"/>
    <lineage>
        <taxon>Eukaryota</taxon>
        <taxon>Metazoa</taxon>
        <taxon>Chordata</taxon>
        <taxon>Craniata</taxon>
        <taxon>Vertebrata</taxon>
        <taxon>Euteleostomi</taxon>
        <taxon>Amphibia</taxon>
        <taxon>Batrachia</taxon>
        <taxon>Caudata</taxon>
        <taxon>Salamandroidea</taxon>
        <taxon>Salamandridae</taxon>
        <taxon>Pleurodelinae</taxon>
        <taxon>Pleurodeles</taxon>
    </lineage>
</organism>
<feature type="compositionally biased region" description="Basic and acidic residues" evidence="1">
    <location>
        <begin position="51"/>
        <end position="61"/>
    </location>
</feature>
<protein>
    <submittedName>
        <fullName evidence="2">Uncharacterized protein</fullName>
    </submittedName>
</protein>
<proteinExistence type="predicted"/>
<accession>A0AAV7PRV7</accession>